<dbReference type="InterPro" id="IPR050624">
    <property type="entry name" value="HTH-type_Tx_Regulator"/>
</dbReference>
<accession>A0AAP4B9Z0</accession>
<sequence>MNKSESKYFNTALLMDEALMKLLEVKDFEYITVKEICAKAGVNRSTFYLHYETVDDLLTETMEYYNEQFLKQFSVAPDQFIPSIHSAPLNELVLINPEYLRPYLSFIKEHKSVYRAAFKNPVCMQAEKQLEGISEYVLKPIMKRFQIPEEEQSYWISFYIHGCKAIVQEWIKRNCEDPIEKIEGVMIRCIRPDKEQWHLQCGE</sequence>
<dbReference type="InterPro" id="IPR039532">
    <property type="entry name" value="TetR_C_Firmicutes"/>
</dbReference>
<keyword evidence="1 2" id="KW-0238">DNA-binding</keyword>
<gene>
    <name evidence="4" type="ORF">QJ036_06920</name>
</gene>
<protein>
    <submittedName>
        <fullName evidence="4">TetR/AcrR family transcriptional regulator</fullName>
    </submittedName>
</protein>
<dbReference type="PANTHER" id="PTHR43479:SF11">
    <property type="entry name" value="ACREF_ENVCD OPERON REPRESSOR-RELATED"/>
    <property type="match status" value="1"/>
</dbReference>
<reference evidence="4 5" key="1">
    <citation type="submission" date="2023-05" db="EMBL/GenBank/DDBJ databases">
        <title>[ruminococcus] sp. nov., isolated from a pig farm feces dump.</title>
        <authorList>
            <person name="Chang Y.-H."/>
        </authorList>
    </citation>
    <scope>NUCLEOTIDE SEQUENCE [LARGE SCALE GENOMIC DNA]</scope>
    <source>
        <strain evidence="4 5">YH-rum2234</strain>
    </source>
</reference>
<dbReference type="Pfam" id="PF14278">
    <property type="entry name" value="TetR_C_8"/>
    <property type="match status" value="1"/>
</dbReference>
<dbReference type="Proteomes" id="UP001300383">
    <property type="component" value="Unassembled WGS sequence"/>
</dbReference>
<dbReference type="Gene3D" id="1.10.357.10">
    <property type="entry name" value="Tetracycline Repressor, domain 2"/>
    <property type="match status" value="1"/>
</dbReference>
<dbReference type="PROSITE" id="PS50977">
    <property type="entry name" value="HTH_TETR_2"/>
    <property type="match status" value="1"/>
</dbReference>
<name>A0AAP4B9Z0_9FIRM</name>
<dbReference type="GO" id="GO:0003677">
    <property type="term" value="F:DNA binding"/>
    <property type="evidence" value="ECO:0007669"/>
    <property type="project" value="UniProtKB-UniRule"/>
</dbReference>
<dbReference type="PANTHER" id="PTHR43479">
    <property type="entry name" value="ACREF/ENVCD OPERON REPRESSOR-RELATED"/>
    <property type="match status" value="1"/>
</dbReference>
<keyword evidence="5" id="KW-1185">Reference proteome</keyword>
<evidence type="ECO:0000313" key="4">
    <source>
        <dbReference type="EMBL" id="MDI9242210.1"/>
    </source>
</evidence>
<proteinExistence type="predicted"/>
<feature type="DNA-binding region" description="H-T-H motif" evidence="2">
    <location>
        <begin position="32"/>
        <end position="51"/>
    </location>
</feature>
<dbReference type="InterPro" id="IPR009057">
    <property type="entry name" value="Homeodomain-like_sf"/>
</dbReference>
<dbReference type="Pfam" id="PF00440">
    <property type="entry name" value="TetR_N"/>
    <property type="match status" value="1"/>
</dbReference>
<evidence type="ECO:0000313" key="5">
    <source>
        <dbReference type="Proteomes" id="UP001300383"/>
    </source>
</evidence>
<dbReference type="EMBL" id="JASGBQ010000009">
    <property type="protein sequence ID" value="MDI9242210.1"/>
    <property type="molecule type" value="Genomic_DNA"/>
</dbReference>
<dbReference type="SUPFAM" id="SSF46689">
    <property type="entry name" value="Homeodomain-like"/>
    <property type="match status" value="1"/>
</dbReference>
<evidence type="ECO:0000256" key="1">
    <source>
        <dbReference type="ARBA" id="ARBA00023125"/>
    </source>
</evidence>
<evidence type="ECO:0000256" key="2">
    <source>
        <dbReference type="PROSITE-ProRule" id="PRU00335"/>
    </source>
</evidence>
<comment type="caution">
    <text evidence="4">The sequence shown here is derived from an EMBL/GenBank/DDBJ whole genome shotgun (WGS) entry which is preliminary data.</text>
</comment>
<evidence type="ECO:0000259" key="3">
    <source>
        <dbReference type="PROSITE" id="PS50977"/>
    </source>
</evidence>
<dbReference type="RefSeq" id="WP_283230659.1">
    <property type="nucleotide sequence ID" value="NZ_JASGBQ010000009.1"/>
</dbReference>
<organism evidence="4 5">
    <name type="scientific">Fusibacillus kribbianus</name>
    <dbReference type="NCBI Taxonomy" id="3044208"/>
    <lineage>
        <taxon>Bacteria</taxon>
        <taxon>Bacillati</taxon>
        <taxon>Bacillota</taxon>
        <taxon>Clostridia</taxon>
        <taxon>Lachnospirales</taxon>
        <taxon>Lachnospiraceae</taxon>
        <taxon>Fusibacillus</taxon>
    </lineage>
</organism>
<dbReference type="AlphaFoldDB" id="A0AAP4B9Z0"/>
<dbReference type="InterPro" id="IPR001647">
    <property type="entry name" value="HTH_TetR"/>
</dbReference>
<feature type="domain" description="HTH tetR-type" evidence="3">
    <location>
        <begin position="9"/>
        <end position="69"/>
    </location>
</feature>